<reference evidence="1" key="1">
    <citation type="submission" date="2011-02" db="EMBL/GenBank/DDBJ databases">
        <title>The genome of the leaf-cutting ant Acromyrmex echinatior suggests key adaptations to social evolution and fungus farming.</title>
        <authorList>
            <person name="Nygaard S."/>
            <person name="Zhang G."/>
        </authorList>
    </citation>
    <scope>NUCLEOTIDE SEQUENCE</scope>
</reference>
<dbReference type="Proteomes" id="UP000007755">
    <property type="component" value="Unassembled WGS sequence"/>
</dbReference>
<evidence type="ECO:0000313" key="2">
    <source>
        <dbReference type="Proteomes" id="UP000007755"/>
    </source>
</evidence>
<gene>
    <name evidence="1" type="ORF">G5I_14103</name>
</gene>
<dbReference type="AlphaFoldDB" id="F4X6Y3"/>
<organism evidence="2">
    <name type="scientific">Acromyrmex echinatior</name>
    <name type="common">Panamanian leafcutter ant</name>
    <name type="synonym">Acromyrmex octospinosus echinatior</name>
    <dbReference type="NCBI Taxonomy" id="103372"/>
    <lineage>
        <taxon>Eukaryota</taxon>
        <taxon>Metazoa</taxon>
        <taxon>Ecdysozoa</taxon>
        <taxon>Arthropoda</taxon>
        <taxon>Hexapoda</taxon>
        <taxon>Insecta</taxon>
        <taxon>Pterygota</taxon>
        <taxon>Neoptera</taxon>
        <taxon>Endopterygota</taxon>
        <taxon>Hymenoptera</taxon>
        <taxon>Apocrita</taxon>
        <taxon>Aculeata</taxon>
        <taxon>Formicoidea</taxon>
        <taxon>Formicidae</taxon>
        <taxon>Myrmicinae</taxon>
        <taxon>Acromyrmex</taxon>
    </lineage>
</organism>
<name>F4X6Y3_ACREC</name>
<dbReference type="EMBL" id="GL888818">
    <property type="protein sequence ID" value="EGI57915.1"/>
    <property type="molecule type" value="Genomic_DNA"/>
</dbReference>
<dbReference type="InParanoid" id="F4X6Y3"/>
<evidence type="ECO:0000313" key="1">
    <source>
        <dbReference type="EMBL" id="EGI57915.1"/>
    </source>
</evidence>
<accession>F4X6Y3</accession>
<protein>
    <submittedName>
        <fullName evidence="1">Uncharacterized protein</fullName>
    </submittedName>
</protein>
<dbReference type="OrthoDB" id="6366728at2759"/>
<proteinExistence type="predicted"/>
<keyword evidence="2" id="KW-1185">Reference proteome</keyword>
<sequence>MGWACDTGKDEAIRIGINVHEILNDTIDEQIKDELQLFSLQVLNRENIFSAKGLILDATLLVAVSE</sequence>